<gene>
    <name evidence="1" type="ORF">AB0A88_36260</name>
</gene>
<protein>
    <recommendedName>
        <fullName evidence="3">BON domain-containing protein</fullName>
    </recommendedName>
</protein>
<name>A0ABV3CL78_9ACTN</name>
<proteinExistence type="predicted"/>
<dbReference type="Proteomes" id="UP001551329">
    <property type="component" value="Unassembled WGS sequence"/>
</dbReference>
<evidence type="ECO:0000313" key="2">
    <source>
        <dbReference type="Proteomes" id="UP001551329"/>
    </source>
</evidence>
<sequence length="83" mass="9292">MNTDEREYRIARFRDRLARGEAAELGVRVEMRGTSVMLKGTLLSADRRDEVLRIAASELAGIPLHTDLLIACADPPERPEELS</sequence>
<dbReference type="RefSeq" id="WP_358478082.1">
    <property type="nucleotide sequence ID" value="NZ_JBEZAE010000040.1"/>
</dbReference>
<accession>A0ABV3CL78</accession>
<dbReference type="EMBL" id="JBEZAE010000040">
    <property type="protein sequence ID" value="MEU7075536.1"/>
    <property type="molecule type" value="Genomic_DNA"/>
</dbReference>
<reference evidence="1 2" key="1">
    <citation type="submission" date="2024-06" db="EMBL/GenBank/DDBJ databases">
        <title>The Natural Products Discovery Center: Release of the First 8490 Sequenced Strains for Exploring Actinobacteria Biosynthetic Diversity.</title>
        <authorList>
            <person name="Kalkreuter E."/>
            <person name="Kautsar S.A."/>
            <person name="Yang D."/>
            <person name="Bader C.D."/>
            <person name="Teijaro C.N."/>
            <person name="Fluegel L."/>
            <person name="Davis C.M."/>
            <person name="Simpson J.R."/>
            <person name="Lauterbach L."/>
            <person name="Steele A.D."/>
            <person name="Gui C."/>
            <person name="Meng S."/>
            <person name="Li G."/>
            <person name="Viehrig K."/>
            <person name="Ye F."/>
            <person name="Su P."/>
            <person name="Kiefer A.F."/>
            <person name="Nichols A."/>
            <person name="Cepeda A.J."/>
            <person name="Yan W."/>
            <person name="Fan B."/>
            <person name="Jiang Y."/>
            <person name="Adhikari A."/>
            <person name="Zheng C.-J."/>
            <person name="Schuster L."/>
            <person name="Cowan T.M."/>
            <person name="Smanski M.J."/>
            <person name="Chevrette M.G."/>
            <person name="De Carvalho L.P.S."/>
            <person name="Shen B."/>
        </authorList>
    </citation>
    <scope>NUCLEOTIDE SEQUENCE [LARGE SCALE GENOMIC DNA]</scope>
    <source>
        <strain evidence="1 2">NPDC045974</strain>
    </source>
</reference>
<keyword evidence="2" id="KW-1185">Reference proteome</keyword>
<organism evidence="1 2">
    <name type="scientific">Streptomyces narbonensis</name>
    <dbReference type="NCBI Taxonomy" id="67333"/>
    <lineage>
        <taxon>Bacteria</taxon>
        <taxon>Bacillati</taxon>
        <taxon>Actinomycetota</taxon>
        <taxon>Actinomycetes</taxon>
        <taxon>Kitasatosporales</taxon>
        <taxon>Streptomycetaceae</taxon>
        <taxon>Streptomyces</taxon>
    </lineage>
</organism>
<comment type="caution">
    <text evidence="1">The sequence shown here is derived from an EMBL/GenBank/DDBJ whole genome shotgun (WGS) entry which is preliminary data.</text>
</comment>
<evidence type="ECO:0000313" key="1">
    <source>
        <dbReference type="EMBL" id="MEU7075536.1"/>
    </source>
</evidence>
<evidence type="ECO:0008006" key="3">
    <source>
        <dbReference type="Google" id="ProtNLM"/>
    </source>
</evidence>